<evidence type="ECO:0000256" key="1">
    <source>
        <dbReference type="ARBA" id="ARBA00022771"/>
    </source>
</evidence>
<dbReference type="GO" id="GO:0008270">
    <property type="term" value="F:zinc ion binding"/>
    <property type="evidence" value="ECO:0007669"/>
    <property type="project" value="UniProtKB-KW"/>
</dbReference>
<reference evidence="6 7" key="1">
    <citation type="submission" date="2020-08" db="EMBL/GenBank/DDBJ databases">
        <authorList>
            <person name="Hejnol A."/>
        </authorList>
    </citation>
    <scope>NUCLEOTIDE SEQUENCE [LARGE SCALE GENOMIC DNA]</scope>
</reference>
<accession>A0A7I8V813</accession>
<keyword evidence="2" id="KW-0862">Zinc</keyword>
<dbReference type="Gene3D" id="3.30.40.10">
    <property type="entry name" value="Zinc/RING finger domain, C3HC4 (zinc finger)"/>
    <property type="match status" value="1"/>
</dbReference>
<evidence type="ECO:0000256" key="2">
    <source>
        <dbReference type="ARBA" id="ARBA00022833"/>
    </source>
</evidence>
<dbReference type="AlphaFoldDB" id="A0A7I8V813"/>
<evidence type="ECO:0000256" key="3">
    <source>
        <dbReference type="PROSITE-ProRule" id="PRU00175"/>
    </source>
</evidence>
<keyword evidence="7" id="KW-1185">Reference proteome</keyword>
<organism evidence="6 7">
    <name type="scientific">Dimorphilus gyrociliatus</name>
    <dbReference type="NCBI Taxonomy" id="2664684"/>
    <lineage>
        <taxon>Eukaryota</taxon>
        <taxon>Metazoa</taxon>
        <taxon>Spiralia</taxon>
        <taxon>Lophotrochozoa</taxon>
        <taxon>Annelida</taxon>
        <taxon>Polychaeta</taxon>
        <taxon>Polychaeta incertae sedis</taxon>
        <taxon>Dinophilidae</taxon>
        <taxon>Dimorphilus</taxon>
    </lineage>
</organism>
<dbReference type="PROSITE" id="PS50089">
    <property type="entry name" value="ZF_RING_2"/>
    <property type="match status" value="1"/>
</dbReference>
<evidence type="ECO:0000313" key="7">
    <source>
        <dbReference type="Proteomes" id="UP000549394"/>
    </source>
</evidence>
<comment type="caution">
    <text evidence="6">The sequence shown here is derived from an EMBL/GenBank/DDBJ whole genome shotgun (WGS) entry which is preliminary data.</text>
</comment>
<dbReference type="EMBL" id="CAJFCJ010000002">
    <property type="protein sequence ID" value="CAD5112370.1"/>
    <property type="molecule type" value="Genomic_DNA"/>
</dbReference>
<name>A0A7I8V813_9ANNE</name>
<evidence type="ECO:0000313" key="6">
    <source>
        <dbReference type="EMBL" id="CAD5112370.1"/>
    </source>
</evidence>
<keyword evidence="4" id="KW-0175">Coiled coil</keyword>
<proteinExistence type="predicted"/>
<keyword evidence="1 3" id="KW-0863">Zinc-finger</keyword>
<protein>
    <recommendedName>
        <fullName evidence="5">RING-type domain-containing protein</fullName>
    </recommendedName>
</protein>
<dbReference type="Proteomes" id="UP000549394">
    <property type="component" value="Unassembled WGS sequence"/>
</dbReference>
<dbReference type="SUPFAM" id="SSF57850">
    <property type="entry name" value="RING/U-box"/>
    <property type="match status" value="1"/>
</dbReference>
<keyword evidence="1 3" id="KW-0479">Metal-binding</keyword>
<dbReference type="OrthoDB" id="6084636at2759"/>
<dbReference type="InterPro" id="IPR001841">
    <property type="entry name" value="Znf_RING"/>
</dbReference>
<feature type="domain" description="RING-type" evidence="5">
    <location>
        <begin position="25"/>
        <end position="74"/>
    </location>
</feature>
<evidence type="ECO:0000259" key="5">
    <source>
        <dbReference type="PROSITE" id="PS50089"/>
    </source>
</evidence>
<gene>
    <name evidence="6" type="ORF">DGYR_LOCUS1525</name>
</gene>
<feature type="coiled-coil region" evidence="4">
    <location>
        <begin position="135"/>
        <end position="173"/>
    </location>
</feature>
<dbReference type="InterPro" id="IPR013083">
    <property type="entry name" value="Znf_RING/FYVE/PHD"/>
</dbReference>
<sequence>MSNDSRRSENEMDISFHVADDQFVCSLCSDSWLNNIPRCLPCENNHIFCSDCLLEFANSNNIKNGDNFFCPVCNEKHTWPEDGVEAFGIVNNDTKNSQSESDSSFMQDSLKCDTVEVLGKSFSLRSSHKDSRSFRERILAALEKLQEEREKEYKELENESKNLHLLINSKQQSLQSIINRFYMNKEDKLRHLLQQFSDDDDQEVEEEIADTEIEHKRDLINRMKTVFRSTIKFSRPNLIDNFNMGEVFLINNEDGESDDCLFQSTSEILTITSSKQAFYVLTEQSLQNTFIYRIFMLPIAGSKFVLIKSWTSDEKFHYKMAANKDLYLLEVGSSAGLMRLRVNGNKDLCPETEFERFKITVHKPSPLLRKIYSKTYSTNLACSDTTLVLVNSNGVLEKYSTEPLEKIRSMRLPAKSAVADIRCSNLYIIVLFQGGSVCYTYINSLKTNFEYLRKMNLSSIFDIEGFIIPPLKDDGFIMSDKSNVYNVNPSKSMVEYCSFTRVFKDVMRFDYNVTENHIFLYTITDSNAVIVNRFKL</sequence>
<evidence type="ECO:0000256" key="4">
    <source>
        <dbReference type="SAM" id="Coils"/>
    </source>
</evidence>